<dbReference type="RefSeq" id="WP_111248869.1">
    <property type="nucleotide sequence ID" value="NZ_PIEU01000124.1"/>
</dbReference>
<proteinExistence type="predicted"/>
<comment type="caution">
    <text evidence="1">The sequence shown here is derived from an EMBL/GenBank/DDBJ whole genome shotgun (WGS) entry which is preliminary data.</text>
</comment>
<dbReference type="Proteomes" id="UP000249828">
    <property type="component" value="Unassembled WGS sequence"/>
</dbReference>
<dbReference type="EMBL" id="PIEU01000124">
    <property type="protein sequence ID" value="PZL70121.1"/>
    <property type="molecule type" value="Genomic_DNA"/>
</dbReference>
<dbReference type="AlphaFoldDB" id="A0A2W3YRC1"/>
<gene>
    <name evidence="1" type="ORF">CI088_15850</name>
</gene>
<name>A0A2W3YRC1_9ENTE</name>
<evidence type="ECO:0000313" key="2">
    <source>
        <dbReference type="Proteomes" id="UP000249828"/>
    </source>
</evidence>
<protein>
    <submittedName>
        <fullName evidence="1">Uncharacterized protein</fullName>
    </submittedName>
</protein>
<accession>A0A2W3YRC1</accession>
<reference evidence="1 2" key="1">
    <citation type="submission" date="2017-11" db="EMBL/GenBank/DDBJ databases">
        <title>Draft genome sequence of Enterococcus plantarum TRW2 strain isolated from lettuce.</title>
        <authorList>
            <person name="Kim E.B."/>
            <person name="Marco M.L."/>
            <person name="Williams T.R."/>
            <person name="You I.H."/>
        </authorList>
    </citation>
    <scope>NUCLEOTIDE SEQUENCE [LARGE SCALE GENOMIC DNA]</scope>
    <source>
        <strain evidence="1 2">TRW2</strain>
    </source>
</reference>
<keyword evidence="2" id="KW-1185">Reference proteome</keyword>
<evidence type="ECO:0000313" key="1">
    <source>
        <dbReference type="EMBL" id="PZL70121.1"/>
    </source>
</evidence>
<organism evidence="1 2">
    <name type="scientific">Enterococcus plantarum</name>
    <dbReference type="NCBI Taxonomy" id="1077675"/>
    <lineage>
        <taxon>Bacteria</taxon>
        <taxon>Bacillati</taxon>
        <taxon>Bacillota</taxon>
        <taxon>Bacilli</taxon>
        <taxon>Lactobacillales</taxon>
        <taxon>Enterococcaceae</taxon>
        <taxon>Enterococcus</taxon>
    </lineage>
</organism>
<sequence length="147" mass="16520">MLAYTHKNGNIALPIQEYDKLQQENLKSIKYEGMGMTEFNKLSSFDPDIRFKNVARRNPDGSVDVVISASVVDEIPTGFLPKRAYKALHFKRKEKLNPLSTSAYADFNVITVSSADIISQFKESLPVEEVSNVLVESIKKGKVNYFG</sequence>